<dbReference type="InterPro" id="IPR002999">
    <property type="entry name" value="Tudor"/>
</dbReference>
<feature type="region of interest" description="Disordered" evidence="1">
    <location>
        <begin position="440"/>
        <end position="521"/>
    </location>
</feature>
<dbReference type="InterPro" id="IPR050621">
    <property type="entry name" value="Tudor_domain_containing"/>
</dbReference>
<dbReference type="AlphaFoldDB" id="A0A9J6FFH7"/>
<keyword evidence="4" id="KW-1185">Reference proteome</keyword>
<dbReference type="Gene3D" id="2.40.50.90">
    <property type="match status" value="1"/>
</dbReference>
<accession>A0A9J6FFH7</accession>
<dbReference type="GO" id="GO:0005737">
    <property type="term" value="C:cytoplasm"/>
    <property type="evidence" value="ECO:0007669"/>
    <property type="project" value="UniProtKB-ARBA"/>
</dbReference>
<gene>
    <name evidence="3" type="ORF">HPB48_002966</name>
</gene>
<dbReference type="PANTHER" id="PTHR22948:SF72">
    <property type="entry name" value="TUDOR DOMAIN-CONTAINING PROTEIN"/>
    <property type="match status" value="1"/>
</dbReference>
<dbReference type="OrthoDB" id="6513490at2759"/>
<dbReference type="Gene3D" id="2.30.30.140">
    <property type="match status" value="1"/>
</dbReference>
<comment type="caution">
    <text evidence="3">The sequence shown here is derived from an EMBL/GenBank/DDBJ whole genome shotgun (WGS) entry which is preliminary data.</text>
</comment>
<dbReference type="InterPro" id="IPR035437">
    <property type="entry name" value="SNase_OB-fold_sf"/>
</dbReference>
<dbReference type="Pfam" id="PF00567">
    <property type="entry name" value="TUDOR"/>
    <property type="match status" value="1"/>
</dbReference>
<reference evidence="3 4" key="1">
    <citation type="journal article" date="2020" name="Cell">
        <title>Large-Scale Comparative Analyses of Tick Genomes Elucidate Their Genetic Diversity and Vector Capacities.</title>
        <authorList>
            <consortium name="Tick Genome and Microbiome Consortium (TIGMIC)"/>
            <person name="Jia N."/>
            <person name="Wang J."/>
            <person name="Shi W."/>
            <person name="Du L."/>
            <person name="Sun Y."/>
            <person name="Zhan W."/>
            <person name="Jiang J.F."/>
            <person name="Wang Q."/>
            <person name="Zhang B."/>
            <person name="Ji P."/>
            <person name="Bell-Sakyi L."/>
            <person name="Cui X.M."/>
            <person name="Yuan T.T."/>
            <person name="Jiang B.G."/>
            <person name="Yang W.F."/>
            <person name="Lam T.T."/>
            <person name="Chang Q.C."/>
            <person name="Ding S.J."/>
            <person name="Wang X.J."/>
            <person name="Zhu J.G."/>
            <person name="Ruan X.D."/>
            <person name="Zhao L."/>
            <person name="Wei J.T."/>
            <person name="Ye R.Z."/>
            <person name="Que T.C."/>
            <person name="Du C.H."/>
            <person name="Zhou Y.H."/>
            <person name="Cheng J.X."/>
            <person name="Dai P.F."/>
            <person name="Guo W.B."/>
            <person name="Han X.H."/>
            <person name="Huang E.J."/>
            <person name="Li L.F."/>
            <person name="Wei W."/>
            <person name="Gao Y.C."/>
            <person name="Liu J.Z."/>
            <person name="Shao H.Z."/>
            <person name="Wang X."/>
            <person name="Wang C.C."/>
            <person name="Yang T.C."/>
            <person name="Huo Q.B."/>
            <person name="Li W."/>
            <person name="Chen H.Y."/>
            <person name="Chen S.E."/>
            <person name="Zhou L.G."/>
            <person name="Ni X.B."/>
            <person name="Tian J.H."/>
            <person name="Sheng Y."/>
            <person name="Liu T."/>
            <person name="Pan Y.S."/>
            <person name="Xia L.Y."/>
            <person name="Li J."/>
            <person name="Zhao F."/>
            <person name="Cao W.C."/>
        </authorList>
    </citation>
    <scope>NUCLEOTIDE SEQUENCE [LARGE SCALE GENOMIC DNA]</scope>
    <source>
        <strain evidence="3">HaeL-2018</strain>
    </source>
</reference>
<evidence type="ECO:0000313" key="4">
    <source>
        <dbReference type="Proteomes" id="UP000821853"/>
    </source>
</evidence>
<feature type="region of interest" description="Disordered" evidence="1">
    <location>
        <begin position="537"/>
        <end position="556"/>
    </location>
</feature>
<feature type="region of interest" description="Disordered" evidence="1">
    <location>
        <begin position="163"/>
        <end position="200"/>
    </location>
</feature>
<dbReference type="Proteomes" id="UP000821853">
    <property type="component" value="Chromosome 1"/>
</dbReference>
<dbReference type="EMBL" id="JABSTR010000001">
    <property type="protein sequence ID" value="KAH9361104.1"/>
    <property type="molecule type" value="Genomic_DNA"/>
</dbReference>
<evidence type="ECO:0000259" key="2">
    <source>
        <dbReference type="PROSITE" id="PS50304"/>
    </source>
</evidence>
<protein>
    <recommendedName>
        <fullName evidence="2">Tudor domain-containing protein</fullName>
    </recommendedName>
</protein>
<evidence type="ECO:0000256" key="1">
    <source>
        <dbReference type="SAM" id="MobiDB-lite"/>
    </source>
</evidence>
<dbReference type="SUPFAM" id="SSF63748">
    <property type="entry name" value="Tudor/PWWP/MBT"/>
    <property type="match status" value="1"/>
</dbReference>
<evidence type="ECO:0000313" key="3">
    <source>
        <dbReference type="EMBL" id="KAH9361104.1"/>
    </source>
</evidence>
<name>A0A9J6FFH7_HAELO</name>
<dbReference type="PROSITE" id="PS50304">
    <property type="entry name" value="TUDOR"/>
    <property type="match status" value="1"/>
</dbReference>
<proteinExistence type="predicted"/>
<feature type="region of interest" description="Disordered" evidence="1">
    <location>
        <begin position="416"/>
        <end position="435"/>
    </location>
</feature>
<feature type="domain" description="Tudor" evidence="2">
    <location>
        <begin position="661"/>
        <end position="722"/>
    </location>
</feature>
<organism evidence="3 4">
    <name type="scientific">Haemaphysalis longicornis</name>
    <name type="common">Bush tick</name>
    <dbReference type="NCBI Taxonomy" id="44386"/>
    <lineage>
        <taxon>Eukaryota</taxon>
        <taxon>Metazoa</taxon>
        <taxon>Ecdysozoa</taxon>
        <taxon>Arthropoda</taxon>
        <taxon>Chelicerata</taxon>
        <taxon>Arachnida</taxon>
        <taxon>Acari</taxon>
        <taxon>Parasitiformes</taxon>
        <taxon>Ixodida</taxon>
        <taxon>Ixodoidea</taxon>
        <taxon>Ixodidae</taxon>
        <taxon>Haemaphysalinae</taxon>
        <taxon>Haemaphysalis</taxon>
    </lineage>
</organism>
<dbReference type="VEuPathDB" id="VectorBase:HLOH_060097"/>
<sequence>MANPREIGQEELHNRLKKLREQKEIITTVIEDLVRRVELAASRAANVTSISEFLCHFVTATGSMDRLYMKMFQAHVLLTQEDVFAVSPDYLRAPMAITYSFQDFNDQIYAQRAALEAPGSLPSISRPPSVASPHLSVCDEMLGSRSVQSLPPQSEPQAVALSLNSPGYAAPGGRQPVSAPPGAPEPVMEGGPGTQPLLASQQPLGWRDCEPQQDFTVPPAHSLQPAMAAGPGTRPLFAASQQPLGYRNGEPQQEFMVPPALSMESGPGTRPLLPASQQPLGYRSCEPQQEFMVPSARSLQSVMEGGPGTRPLLPASQQPLGYHNGEPQQESMVPPVAVGTGHVPVAKLPSPTLGYESPAAQLMSGHGAFPELSSPLPPVHKSPKAPFVSGPSALPEMLSPPTQEYMKSGTQFVSGSGRLPEFSMPPPPYTSTGAQLATEPKLTTAQTDRAPASATKHTGPMAPPAGGAEAGRVEMSSCSATPRAEAPERAGPTAEGVAPPVQSASSAPQKPAEGAIKEDVRDRGDACSLLAEADRVSNNNCSQPQGEGKPAGKKATVSVPPGFTALHRQLPRIVTDMKAFLPDKQQQHLESVMAGSVKSQSPSDYERFTIPPADTKVIGTTQKVVLSFYKSPSEFWLQLESSGKVLDGLLNELGTAHQQFEAKVGMHCVARYAVDNCWYRVQILELLPEVARLASIEHARFADIKYLVNRFLVLVPVQEGQGINPALDDNRAEFARLQLEELPAEVTKQERIDEQWRAVSDLREVDGTL</sequence>
<dbReference type="PANTHER" id="PTHR22948">
    <property type="entry name" value="TUDOR DOMAIN CONTAINING PROTEIN"/>
    <property type="match status" value="1"/>
</dbReference>